<sequence length="164" mass="17265">MHFSSSILAIVLALTSTAACAPLDRRALTAKSYNDFQISGGVGGEALAEANAQFPVGTDFKAVSKEDLKIISEAAQVSEQAEVAKGGFNDAIKAEPDNKAKAVGKTKNKVLKLMTDVLRLEIQAAQGKTGLESQIETQKKKLATNVKLDVANKGKKSEGINFSG</sequence>
<evidence type="ECO:0008006" key="4">
    <source>
        <dbReference type="Google" id="ProtNLM"/>
    </source>
</evidence>
<comment type="caution">
    <text evidence="2">The sequence shown here is derived from an EMBL/GenBank/DDBJ whole genome shotgun (WGS) entry which is preliminary data.</text>
</comment>
<keyword evidence="1" id="KW-0732">Signal</keyword>
<evidence type="ECO:0000313" key="2">
    <source>
        <dbReference type="EMBL" id="CAG8981922.1"/>
    </source>
</evidence>
<dbReference type="OrthoDB" id="2151417at2759"/>
<dbReference type="PANTHER" id="PTHR38849">
    <property type="entry name" value="SMALL SECRETED PROTEIN"/>
    <property type="match status" value="1"/>
</dbReference>
<organism evidence="2 3">
    <name type="scientific">Hymenoscyphus albidus</name>
    <dbReference type="NCBI Taxonomy" id="595503"/>
    <lineage>
        <taxon>Eukaryota</taxon>
        <taxon>Fungi</taxon>
        <taxon>Dikarya</taxon>
        <taxon>Ascomycota</taxon>
        <taxon>Pezizomycotina</taxon>
        <taxon>Leotiomycetes</taxon>
        <taxon>Helotiales</taxon>
        <taxon>Helotiaceae</taxon>
        <taxon>Hymenoscyphus</taxon>
    </lineage>
</organism>
<keyword evidence="3" id="KW-1185">Reference proteome</keyword>
<evidence type="ECO:0000313" key="3">
    <source>
        <dbReference type="Proteomes" id="UP000701801"/>
    </source>
</evidence>
<dbReference type="PANTHER" id="PTHR38849:SF1">
    <property type="entry name" value="SMALL SECRETED PROTEIN"/>
    <property type="match status" value="1"/>
</dbReference>
<proteinExistence type="predicted"/>
<gene>
    <name evidence="2" type="ORF">HYALB_00009178</name>
</gene>
<dbReference type="AlphaFoldDB" id="A0A9N9M0S4"/>
<protein>
    <recommendedName>
        <fullName evidence="4">Small secreted protein</fullName>
    </recommendedName>
</protein>
<reference evidence="2" key="1">
    <citation type="submission" date="2021-07" db="EMBL/GenBank/DDBJ databases">
        <authorList>
            <person name="Durling M."/>
        </authorList>
    </citation>
    <scope>NUCLEOTIDE SEQUENCE</scope>
</reference>
<evidence type="ECO:0000256" key="1">
    <source>
        <dbReference type="SAM" id="SignalP"/>
    </source>
</evidence>
<feature type="signal peptide" evidence="1">
    <location>
        <begin position="1"/>
        <end position="20"/>
    </location>
</feature>
<name>A0A9N9M0S4_9HELO</name>
<feature type="chain" id="PRO_5040105309" description="Small secreted protein" evidence="1">
    <location>
        <begin position="21"/>
        <end position="164"/>
    </location>
</feature>
<dbReference type="Proteomes" id="UP000701801">
    <property type="component" value="Unassembled WGS sequence"/>
</dbReference>
<dbReference type="EMBL" id="CAJVRM010000540">
    <property type="protein sequence ID" value="CAG8981922.1"/>
    <property type="molecule type" value="Genomic_DNA"/>
</dbReference>
<accession>A0A9N9M0S4</accession>